<dbReference type="GO" id="GO:0006355">
    <property type="term" value="P:regulation of DNA-templated transcription"/>
    <property type="evidence" value="ECO:0007669"/>
    <property type="project" value="InterPro"/>
</dbReference>
<dbReference type="EMBL" id="FOIA01000031">
    <property type="protein sequence ID" value="SET50815.1"/>
    <property type="molecule type" value="Genomic_DNA"/>
</dbReference>
<dbReference type="OrthoDB" id="434992at2"/>
<dbReference type="SUPFAM" id="SSF46894">
    <property type="entry name" value="C-terminal effector domain of the bipartite response regulators"/>
    <property type="match status" value="1"/>
</dbReference>
<sequence length="362" mass="41862">MNHEIVSDMLSVKDHQKTLAIISWLNNCRTSTELNQVLEQALLPLVACNGVYYEQTSADQNSKQPIDGINLSNCCECDWEQLILAITQTPAEAQSTIHISDIKLTDPLAGNRHYCDAISISQSNALDPLQQQSHRYCAVLTLHDEQNQTYRFHFFRLHDRQHLFSQRDIELLNAFRSPLLQTLKMILFHQLSRNSRRFMELWSTHSEPVAVIRDDGSMLFQSPTFAHIVKSQKRPFLSIALKLIQNIQLKRLEWHSFLSKLGKRLYETKLTLVSSDANHHHQTYFIQLSRISHTIGKIFNQLQRKGLTQRELEIALLIYQGTPTREISEIIHLSYHTVRNHIKSIYSKLGVSSRGEMLVWVG</sequence>
<evidence type="ECO:0000256" key="3">
    <source>
        <dbReference type="ARBA" id="ARBA00023163"/>
    </source>
</evidence>
<dbReference type="AlphaFoldDB" id="A0A1I0EZ67"/>
<reference evidence="6" key="1">
    <citation type="submission" date="2016-10" db="EMBL/GenBank/DDBJ databases">
        <authorList>
            <person name="Varghese N."/>
            <person name="Submissions S."/>
        </authorList>
    </citation>
    <scope>NUCLEOTIDE SEQUENCE [LARGE SCALE GENOMIC DNA]</scope>
    <source>
        <strain evidence="6">Nm71</strain>
    </source>
</reference>
<keyword evidence="6" id="KW-1185">Reference proteome</keyword>
<dbReference type="Proteomes" id="UP000199345">
    <property type="component" value="Unassembled WGS sequence"/>
</dbReference>
<evidence type="ECO:0000313" key="5">
    <source>
        <dbReference type="EMBL" id="SET50815.1"/>
    </source>
</evidence>
<evidence type="ECO:0000259" key="4">
    <source>
        <dbReference type="PROSITE" id="PS50043"/>
    </source>
</evidence>
<dbReference type="GO" id="GO:0003677">
    <property type="term" value="F:DNA binding"/>
    <property type="evidence" value="ECO:0007669"/>
    <property type="project" value="UniProtKB-KW"/>
</dbReference>
<dbReference type="InterPro" id="IPR036388">
    <property type="entry name" value="WH-like_DNA-bd_sf"/>
</dbReference>
<dbReference type="RefSeq" id="WP_090660769.1">
    <property type="nucleotide sequence ID" value="NZ_FOIA01000031.1"/>
</dbReference>
<dbReference type="PROSITE" id="PS00622">
    <property type="entry name" value="HTH_LUXR_1"/>
    <property type="match status" value="1"/>
</dbReference>
<dbReference type="Gene3D" id="1.10.10.10">
    <property type="entry name" value="Winged helix-like DNA-binding domain superfamily/Winged helix DNA-binding domain"/>
    <property type="match status" value="1"/>
</dbReference>
<gene>
    <name evidence="5" type="ORF">SAMN05216326_13156</name>
</gene>
<dbReference type="PANTHER" id="PTHR44688">
    <property type="entry name" value="DNA-BINDING TRANSCRIPTIONAL ACTIVATOR DEVR_DOSR"/>
    <property type="match status" value="1"/>
</dbReference>
<proteinExistence type="predicted"/>
<keyword evidence="1" id="KW-0805">Transcription regulation</keyword>
<dbReference type="InterPro" id="IPR016032">
    <property type="entry name" value="Sig_transdc_resp-reg_C-effctor"/>
</dbReference>
<dbReference type="PROSITE" id="PS50043">
    <property type="entry name" value="HTH_LUXR_2"/>
    <property type="match status" value="1"/>
</dbReference>
<accession>A0A1I0EZ67</accession>
<keyword evidence="3" id="KW-0804">Transcription</keyword>
<evidence type="ECO:0000256" key="2">
    <source>
        <dbReference type="ARBA" id="ARBA00023125"/>
    </source>
</evidence>
<dbReference type="CDD" id="cd06170">
    <property type="entry name" value="LuxR_C_like"/>
    <property type="match status" value="1"/>
</dbReference>
<name>A0A1I0EZ67_9PROT</name>
<evidence type="ECO:0000313" key="6">
    <source>
        <dbReference type="Proteomes" id="UP000199345"/>
    </source>
</evidence>
<dbReference type="PRINTS" id="PR00038">
    <property type="entry name" value="HTHLUXR"/>
</dbReference>
<protein>
    <submittedName>
        <fullName evidence="5">Regulatory protein, luxR family</fullName>
    </submittedName>
</protein>
<evidence type="ECO:0000256" key="1">
    <source>
        <dbReference type="ARBA" id="ARBA00023015"/>
    </source>
</evidence>
<organism evidence="5 6">
    <name type="scientific">Nitrosomonas marina</name>
    <dbReference type="NCBI Taxonomy" id="917"/>
    <lineage>
        <taxon>Bacteria</taxon>
        <taxon>Pseudomonadati</taxon>
        <taxon>Pseudomonadota</taxon>
        <taxon>Betaproteobacteria</taxon>
        <taxon>Nitrosomonadales</taxon>
        <taxon>Nitrosomonadaceae</taxon>
        <taxon>Nitrosomonas</taxon>
    </lineage>
</organism>
<dbReference type="Pfam" id="PF00196">
    <property type="entry name" value="GerE"/>
    <property type="match status" value="1"/>
</dbReference>
<dbReference type="SMART" id="SM00421">
    <property type="entry name" value="HTH_LUXR"/>
    <property type="match status" value="1"/>
</dbReference>
<feature type="domain" description="HTH luxR-type" evidence="4">
    <location>
        <begin position="298"/>
        <end position="362"/>
    </location>
</feature>
<dbReference type="PANTHER" id="PTHR44688:SF16">
    <property type="entry name" value="DNA-BINDING TRANSCRIPTIONAL ACTIVATOR DEVR_DOSR"/>
    <property type="match status" value="1"/>
</dbReference>
<keyword evidence="2" id="KW-0238">DNA-binding</keyword>
<dbReference type="InterPro" id="IPR000792">
    <property type="entry name" value="Tscrpt_reg_LuxR_C"/>
</dbReference>